<dbReference type="STRING" id="1437874.CSPHI_09740"/>
<evidence type="ECO:0000256" key="4">
    <source>
        <dbReference type="ARBA" id="ARBA00023098"/>
    </source>
</evidence>
<keyword evidence="4" id="KW-0443">Lipid metabolism</keyword>
<dbReference type="NCBIfam" id="NF005891">
    <property type="entry name" value="PRK07854.1"/>
    <property type="match status" value="1"/>
</dbReference>
<protein>
    <submittedName>
        <fullName evidence="9">Enoyl-CoA hydratase</fullName>
    </submittedName>
</protein>
<dbReference type="PROSITE" id="PS00166">
    <property type="entry name" value="ENOYL_COA_HYDRATASE"/>
    <property type="match status" value="1"/>
</dbReference>
<dbReference type="Gene3D" id="3.90.226.10">
    <property type="entry name" value="2-enoyl-CoA Hydratase, Chain A, domain 1"/>
    <property type="match status" value="1"/>
</dbReference>
<evidence type="ECO:0000256" key="8">
    <source>
        <dbReference type="RuleBase" id="RU003707"/>
    </source>
</evidence>
<reference evidence="9 10" key="1">
    <citation type="submission" date="2014-08" db="EMBL/GenBank/DDBJ databases">
        <title>Complete genome sequence of Corynebacterium sphenisci CECT 5990(T) (=DSM 44792(T)), isolated from healthy wild penguins.</title>
        <authorList>
            <person name="Ruckert C."/>
            <person name="Albersmeier A."/>
            <person name="Winkler A."/>
            <person name="Kalinowski J."/>
        </authorList>
    </citation>
    <scope>NUCLEOTIDE SEQUENCE [LARGE SCALE GENOMIC DNA]</scope>
    <source>
        <strain evidence="9 10">DSM 44792</strain>
    </source>
</reference>
<dbReference type="Proteomes" id="UP000185469">
    <property type="component" value="Chromosome"/>
</dbReference>
<keyword evidence="3" id="KW-0276">Fatty acid metabolism</keyword>
<comment type="function">
    <text evidence="1">Could possibly oxidize fatty acids using specific components.</text>
</comment>
<evidence type="ECO:0000256" key="5">
    <source>
        <dbReference type="ARBA" id="ARBA00023239"/>
    </source>
</evidence>
<evidence type="ECO:0000313" key="10">
    <source>
        <dbReference type="Proteomes" id="UP000185469"/>
    </source>
</evidence>
<gene>
    <name evidence="9" type="ORF">CSPHI_09740</name>
</gene>
<dbReference type="CDD" id="cd06558">
    <property type="entry name" value="crotonase-like"/>
    <property type="match status" value="1"/>
</dbReference>
<dbReference type="GO" id="GO:0004300">
    <property type="term" value="F:enoyl-CoA hydratase activity"/>
    <property type="evidence" value="ECO:0007669"/>
    <property type="project" value="UniProtKB-EC"/>
</dbReference>
<accession>A0A1L7CZI6</accession>
<evidence type="ECO:0000256" key="2">
    <source>
        <dbReference type="ARBA" id="ARBA00005254"/>
    </source>
</evidence>
<evidence type="ECO:0000256" key="1">
    <source>
        <dbReference type="ARBA" id="ARBA00002994"/>
    </source>
</evidence>
<keyword evidence="10" id="KW-1185">Reference proteome</keyword>
<evidence type="ECO:0000256" key="6">
    <source>
        <dbReference type="ARBA" id="ARBA00023709"/>
    </source>
</evidence>
<dbReference type="InterPro" id="IPR001753">
    <property type="entry name" value="Enoyl-CoA_hydra/iso"/>
</dbReference>
<comment type="similarity">
    <text evidence="2 8">Belongs to the enoyl-CoA hydratase/isomerase family.</text>
</comment>
<evidence type="ECO:0000256" key="7">
    <source>
        <dbReference type="ARBA" id="ARBA00023717"/>
    </source>
</evidence>
<dbReference type="GO" id="GO:0006635">
    <property type="term" value="P:fatty acid beta-oxidation"/>
    <property type="evidence" value="ECO:0007669"/>
    <property type="project" value="TreeGrafter"/>
</dbReference>
<comment type="catalytic activity">
    <reaction evidence="7">
        <text>a 4-saturated-(3S)-3-hydroxyacyl-CoA = a (3E)-enoyl-CoA + H2O</text>
        <dbReference type="Rhea" id="RHEA:20724"/>
        <dbReference type="ChEBI" id="CHEBI:15377"/>
        <dbReference type="ChEBI" id="CHEBI:58521"/>
        <dbReference type="ChEBI" id="CHEBI:137480"/>
        <dbReference type="EC" id="4.2.1.17"/>
    </reaction>
</comment>
<dbReference type="InterPro" id="IPR018376">
    <property type="entry name" value="Enoyl-CoA_hyd/isom_CS"/>
</dbReference>
<dbReference type="PANTHER" id="PTHR11941:SF169">
    <property type="entry name" value="(7AS)-7A-METHYL-1,5-DIOXO-2,3,5,6,7,7A-HEXAHYDRO-1H-INDENE-CARBOXYL-COA HYDROLASE"/>
    <property type="match status" value="1"/>
</dbReference>
<evidence type="ECO:0000256" key="3">
    <source>
        <dbReference type="ARBA" id="ARBA00022832"/>
    </source>
</evidence>
<dbReference type="SUPFAM" id="SSF52096">
    <property type="entry name" value="ClpP/crotonase"/>
    <property type="match status" value="1"/>
</dbReference>
<dbReference type="Pfam" id="PF00378">
    <property type="entry name" value="ECH_1"/>
    <property type="match status" value="1"/>
</dbReference>
<evidence type="ECO:0000313" key="9">
    <source>
        <dbReference type="EMBL" id="APT91240.1"/>
    </source>
</evidence>
<name>A0A1L7CZI6_9CORY</name>
<comment type="catalytic activity">
    <reaction evidence="6">
        <text>a (3S)-3-hydroxyacyl-CoA = a (2E)-enoyl-CoA + H2O</text>
        <dbReference type="Rhea" id="RHEA:16105"/>
        <dbReference type="ChEBI" id="CHEBI:15377"/>
        <dbReference type="ChEBI" id="CHEBI:57318"/>
        <dbReference type="ChEBI" id="CHEBI:58856"/>
        <dbReference type="EC" id="4.2.1.17"/>
    </reaction>
</comment>
<dbReference type="KEGG" id="csph:CSPHI_09740"/>
<organism evidence="9 10">
    <name type="scientific">Corynebacterium sphenisci DSM 44792</name>
    <dbReference type="NCBI Taxonomy" id="1437874"/>
    <lineage>
        <taxon>Bacteria</taxon>
        <taxon>Bacillati</taxon>
        <taxon>Actinomycetota</taxon>
        <taxon>Actinomycetes</taxon>
        <taxon>Mycobacteriales</taxon>
        <taxon>Corynebacteriaceae</taxon>
        <taxon>Corynebacterium</taxon>
    </lineage>
</organism>
<dbReference type="AlphaFoldDB" id="A0A1L7CZI6"/>
<dbReference type="EMBL" id="CP009248">
    <property type="protein sequence ID" value="APT91240.1"/>
    <property type="molecule type" value="Genomic_DNA"/>
</dbReference>
<dbReference type="PANTHER" id="PTHR11941">
    <property type="entry name" value="ENOYL-COA HYDRATASE-RELATED"/>
    <property type="match status" value="1"/>
</dbReference>
<sequence>MRVVHDGAITEITIDRDHRRNALSAAVCAAIADGVDAAAARAGARVIIVRGAGRAFCAGADLDGSHSQGAFHEQLRRMLTTMQDCPLIIIADIQGPAVGAGMQLAMAADLRVVGEGAWFQVPPVKLGIAVDPWTIRRARVLLGGARARTLLLGAARMDVAGAVACGFASYEGDSARVDELAAEIAGYAPMSLRYHKMVLNDDETHREPTAAERELYRAVWASADAAEAAAARAERRAPVFRGV</sequence>
<keyword evidence="5" id="KW-0456">Lyase</keyword>
<dbReference type="InterPro" id="IPR029045">
    <property type="entry name" value="ClpP/crotonase-like_dom_sf"/>
</dbReference>
<proteinExistence type="inferred from homology"/>